<reference evidence="8 9" key="1">
    <citation type="submission" date="2021-01" db="EMBL/GenBank/DDBJ databases">
        <title>Whole genome shotgun sequence of Catellatospora citrea NBRC 14495.</title>
        <authorList>
            <person name="Komaki H."/>
            <person name="Tamura T."/>
        </authorList>
    </citation>
    <scope>NUCLEOTIDE SEQUENCE [LARGE SCALE GENOMIC DNA]</scope>
    <source>
        <strain evidence="8 9">NBRC 14495</strain>
    </source>
</reference>
<name>A0A8J3NXK0_9ACTN</name>
<dbReference type="GO" id="GO:0003677">
    <property type="term" value="F:DNA binding"/>
    <property type="evidence" value="ECO:0007669"/>
    <property type="project" value="InterPro"/>
</dbReference>
<dbReference type="Pfam" id="PF13245">
    <property type="entry name" value="AAA_19"/>
    <property type="match status" value="1"/>
</dbReference>
<dbReference type="GO" id="GO:0005524">
    <property type="term" value="F:ATP binding"/>
    <property type="evidence" value="ECO:0007669"/>
    <property type="project" value="UniProtKB-UniRule"/>
</dbReference>
<comment type="caution">
    <text evidence="8">The sequence shown here is derived from an EMBL/GenBank/DDBJ whole genome shotgun (WGS) entry which is preliminary data.</text>
</comment>
<keyword evidence="6" id="KW-0175">Coiled coil</keyword>
<keyword evidence="3 5" id="KW-0347">Helicase</keyword>
<evidence type="ECO:0000256" key="6">
    <source>
        <dbReference type="SAM" id="Coils"/>
    </source>
</evidence>
<evidence type="ECO:0000313" key="9">
    <source>
        <dbReference type="Proteomes" id="UP000659904"/>
    </source>
</evidence>
<evidence type="ECO:0000256" key="2">
    <source>
        <dbReference type="ARBA" id="ARBA00022801"/>
    </source>
</evidence>
<evidence type="ECO:0000256" key="5">
    <source>
        <dbReference type="PROSITE-ProRule" id="PRU00560"/>
    </source>
</evidence>
<keyword evidence="2 5" id="KW-0378">Hydrolase</keyword>
<feature type="binding site" evidence="5">
    <location>
        <begin position="206"/>
        <end position="213"/>
    </location>
    <ligand>
        <name>ATP</name>
        <dbReference type="ChEBI" id="CHEBI:30616"/>
    </ligand>
</feature>
<dbReference type="EMBL" id="BONH01000004">
    <property type="protein sequence ID" value="GIF96402.1"/>
    <property type="molecule type" value="Genomic_DNA"/>
</dbReference>
<dbReference type="InterPro" id="IPR027417">
    <property type="entry name" value="P-loop_NTPase"/>
</dbReference>
<keyword evidence="1 5" id="KW-0547">Nucleotide-binding</keyword>
<feature type="coiled-coil region" evidence="6">
    <location>
        <begin position="9"/>
        <end position="40"/>
    </location>
</feature>
<keyword evidence="4 5" id="KW-0067">ATP-binding</keyword>
<evidence type="ECO:0000259" key="7">
    <source>
        <dbReference type="PROSITE" id="PS51198"/>
    </source>
</evidence>
<evidence type="ECO:0000256" key="1">
    <source>
        <dbReference type="ARBA" id="ARBA00022741"/>
    </source>
</evidence>
<organism evidence="8 9">
    <name type="scientific">Catellatospora citrea</name>
    <dbReference type="NCBI Taxonomy" id="53366"/>
    <lineage>
        <taxon>Bacteria</taxon>
        <taxon>Bacillati</taxon>
        <taxon>Actinomycetota</taxon>
        <taxon>Actinomycetes</taxon>
        <taxon>Micromonosporales</taxon>
        <taxon>Micromonosporaceae</taxon>
        <taxon>Catellatospora</taxon>
    </lineage>
</organism>
<accession>A0A8J3NXK0</accession>
<dbReference type="PANTHER" id="PTHR11070:SF45">
    <property type="entry name" value="DNA 3'-5' HELICASE"/>
    <property type="match status" value="1"/>
</dbReference>
<dbReference type="SUPFAM" id="SSF52540">
    <property type="entry name" value="P-loop containing nucleoside triphosphate hydrolases"/>
    <property type="match status" value="1"/>
</dbReference>
<evidence type="ECO:0000256" key="4">
    <source>
        <dbReference type="ARBA" id="ARBA00022840"/>
    </source>
</evidence>
<keyword evidence="9" id="KW-1185">Reference proteome</keyword>
<feature type="domain" description="UvrD-like helicase ATP-binding" evidence="7">
    <location>
        <begin position="185"/>
        <end position="620"/>
    </location>
</feature>
<dbReference type="RefSeq" id="WP_120320593.1">
    <property type="nucleotide sequence ID" value="NZ_BONH01000004.1"/>
</dbReference>
<dbReference type="GO" id="GO:0000725">
    <property type="term" value="P:recombinational repair"/>
    <property type="evidence" value="ECO:0007669"/>
    <property type="project" value="TreeGrafter"/>
</dbReference>
<dbReference type="GO" id="GO:0005829">
    <property type="term" value="C:cytosol"/>
    <property type="evidence" value="ECO:0007669"/>
    <property type="project" value="TreeGrafter"/>
</dbReference>
<dbReference type="PANTHER" id="PTHR11070">
    <property type="entry name" value="UVRD / RECB / PCRA DNA HELICASE FAMILY MEMBER"/>
    <property type="match status" value="1"/>
</dbReference>
<dbReference type="Proteomes" id="UP000659904">
    <property type="component" value="Unassembled WGS sequence"/>
</dbReference>
<protein>
    <submittedName>
        <fullName evidence="8">DNA helicase</fullName>
    </submittedName>
</protein>
<evidence type="ECO:0000256" key="3">
    <source>
        <dbReference type="ARBA" id="ARBA00022806"/>
    </source>
</evidence>
<gene>
    <name evidence="8" type="ORF">Cci01nite_14960</name>
</gene>
<dbReference type="AlphaFoldDB" id="A0A8J3NXK0"/>
<dbReference type="GO" id="GO:0016787">
    <property type="term" value="F:hydrolase activity"/>
    <property type="evidence" value="ECO:0007669"/>
    <property type="project" value="UniProtKB-UniRule"/>
</dbReference>
<proteinExistence type="predicted"/>
<dbReference type="InterPro" id="IPR000212">
    <property type="entry name" value="DNA_helicase_UvrD/REP"/>
</dbReference>
<dbReference type="GO" id="GO:0043138">
    <property type="term" value="F:3'-5' DNA helicase activity"/>
    <property type="evidence" value="ECO:0007669"/>
    <property type="project" value="TreeGrafter"/>
</dbReference>
<dbReference type="Gene3D" id="3.40.50.300">
    <property type="entry name" value="P-loop containing nucleotide triphosphate hydrolases"/>
    <property type="match status" value="3"/>
</dbReference>
<dbReference type="PROSITE" id="PS51198">
    <property type="entry name" value="UVRD_HELICASE_ATP_BIND"/>
    <property type="match status" value="1"/>
</dbReference>
<dbReference type="Pfam" id="PF13538">
    <property type="entry name" value="UvrD_C_2"/>
    <property type="match status" value="1"/>
</dbReference>
<dbReference type="InterPro" id="IPR014016">
    <property type="entry name" value="UvrD-like_ATP-bd"/>
</dbReference>
<sequence length="772" mass="84204">MSSDAADEIHREQEYVTDLYRRLDNLREQAEHRLSQALLQTGGTQQERSQRESTVALYTEQRASLGAVESGLCFGRLDLVEEGARYIGRIGIFDETAEYEPLLVDWRAPASRPFYLATAASPQGVRRRRHIRTAERTVTALDDEVLDLADAAAAAPHHEGLTSEAALFAAMDAGRTGRMRDIVETIQAEQDHIIRADLGGIMVVQGGPGTGKTAVALHRAAYLLYTYRKELSTRAVLVVGPNTTFLKYISQVLPSLAETGVVLRTVGGLFPGVTATGVEPDETAEVKGRAVMAEVLAAAVRDRQQVPDDTVEVEFDSEPLVLDRAACEAAREVARRSGKPHNLARPLFDVEMIHALSMQLADRIGTDPYADDPLGGGDAPGDPQLLDEADLAELRRELQADPNVQTVLDWLWPVLTPQRLLSDLYASEARIAAAAAMLTDAEQALLRRSRDAGWTAADAPLLDEAAELLGEDDRDAEELAERRRRQRLAYAEGALEILHGSRSIDLEDELDPEILTAADVLGALELGERQEDERRLTAAERAAADRRWAFGHVIVDEAQELSPMAWRLLMRRCPSRSMTIVGDVAQTGDPAGTSSWDAVLHPYVADRWRQRQLTVNYRTPAEIMDLAGQVLKSIDPMLEPPRSVRHTGQAPQLTEVGPAELAARLAEQVRREVAALGDGTLGVLVPAGRIDELGAVVTAALPQARVGELTELTDPVVVLTVRQAKGLEFDAVVIADPGGIVAESPRGHSDLYVAITRPTQRLTVLHHGDLDL</sequence>
<evidence type="ECO:0000313" key="8">
    <source>
        <dbReference type="EMBL" id="GIF96402.1"/>
    </source>
</evidence>
<dbReference type="InterPro" id="IPR027785">
    <property type="entry name" value="UvrD-like_helicase_C"/>
</dbReference>